<feature type="compositionally biased region" description="Polar residues" evidence="1">
    <location>
        <begin position="73"/>
        <end position="82"/>
    </location>
</feature>
<keyword evidence="3" id="KW-1185">Reference proteome</keyword>
<reference evidence="2" key="1">
    <citation type="submission" date="2021-06" db="EMBL/GenBank/DDBJ databases">
        <title>Parelaphostrongylus tenuis whole genome reference sequence.</title>
        <authorList>
            <person name="Garwood T.J."/>
            <person name="Larsen P.A."/>
            <person name="Fountain-Jones N.M."/>
            <person name="Garbe J.R."/>
            <person name="Macchietto M.G."/>
            <person name="Kania S.A."/>
            <person name="Gerhold R.W."/>
            <person name="Richards J.E."/>
            <person name="Wolf T.M."/>
        </authorList>
    </citation>
    <scope>NUCLEOTIDE SEQUENCE</scope>
    <source>
        <strain evidence="2">MNPRO001-30</strain>
        <tissue evidence="2">Meninges</tissue>
    </source>
</reference>
<dbReference type="Proteomes" id="UP001196413">
    <property type="component" value="Unassembled WGS sequence"/>
</dbReference>
<gene>
    <name evidence="2" type="ORF">KIN20_006561</name>
</gene>
<comment type="caution">
    <text evidence="2">The sequence shown here is derived from an EMBL/GenBank/DDBJ whole genome shotgun (WGS) entry which is preliminary data.</text>
</comment>
<organism evidence="2 3">
    <name type="scientific">Parelaphostrongylus tenuis</name>
    <name type="common">Meningeal worm</name>
    <dbReference type="NCBI Taxonomy" id="148309"/>
    <lineage>
        <taxon>Eukaryota</taxon>
        <taxon>Metazoa</taxon>
        <taxon>Ecdysozoa</taxon>
        <taxon>Nematoda</taxon>
        <taxon>Chromadorea</taxon>
        <taxon>Rhabditida</taxon>
        <taxon>Rhabditina</taxon>
        <taxon>Rhabditomorpha</taxon>
        <taxon>Strongyloidea</taxon>
        <taxon>Metastrongylidae</taxon>
        <taxon>Parelaphostrongylus</taxon>
    </lineage>
</organism>
<dbReference type="AlphaFoldDB" id="A0AAD5QG10"/>
<accession>A0AAD5QG10</accession>
<name>A0AAD5QG10_PARTN</name>
<evidence type="ECO:0000313" key="2">
    <source>
        <dbReference type="EMBL" id="KAJ1350698.1"/>
    </source>
</evidence>
<evidence type="ECO:0000256" key="1">
    <source>
        <dbReference type="SAM" id="MobiDB-lite"/>
    </source>
</evidence>
<proteinExistence type="predicted"/>
<feature type="non-terminal residue" evidence="2">
    <location>
        <position position="82"/>
    </location>
</feature>
<feature type="region of interest" description="Disordered" evidence="1">
    <location>
        <begin position="63"/>
        <end position="82"/>
    </location>
</feature>
<sequence>SMITWRFDVTGFSLPVAMTFYSRSDAGTSSRYFTEFRSAESTRKALVMHKGLNLHKQITQKKPGVKPWEKINSETSSQWPHH</sequence>
<protein>
    <submittedName>
        <fullName evidence="2">Uncharacterized protein</fullName>
    </submittedName>
</protein>
<evidence type="ECO:0000313" key="3">
    <source>
        <dbReference type="Proteomes" id="UP001196413"/>
    </source>
</evidence>
<dbReference type="EMBL" id="JAHQIW010000931">
    <property type="protein sequence ID" value="KAJ1350698.1"/>
    <property type="molecule type" value="Genomic_DNA"/>
</dbReference>